<organism evidence="1 2">
    <name type="scientific">Candidatus Egerieicola faecale</name>
    <dbReference type="NCBI Taxonomy" id="2840774"/>
    <lineage>
        <taxon>Bacteria</taxon>
        <taxon>Bacillati</taxon>
        <taxon>Bacillota</taxon>
        <taxon>Clostridia</taxon>
        <taxon>Eubacteriales</taxon>
        <taxon>Oscillospiraceae</taxon>
        <taxon>Oscillospiraceae incertae sedis</taxon>
        <taxon>Candidatus Egerieicola</taxon>
    </lineage>
</organism>
<reference evidence="1" key="2">
    <citation type="journal article" date="2021" name="PeerJ">
        <title>Extensive microbial diversity within the chicken gut microbiome revealed by metagenomics and culture.</title>
        <authorList>
            <person name="Gilroy R."/>
            <person name="Ravi A."/>
            <person name="Getino M."/>
            <person name="Pursley I."/>
            <person name="Horton D.L."/>
            <person name="Alikhan N.F."/>
            <person name="Baker D."/>
            <person name="Gharbi K."/>
            <person name="Hall N."/>
            <person name="Watson M."/>
            <person name="Adriaenssens E.M."/>
            <person name="Foster-Nyarko E."/>
            <person name="Jarju S."/>
            <person name="Secka A."/>
            <person name="Antonio M."/>
            <person name="Oren A."/>
            <person name="Chaudhuri R.R."/>
            <person name="La Ragione R."/>
            <person name="Hildebrand F."/>
            <person name="Pallen M.J."/>
        </authorList>
    </citation>
    <scope>NUCLEOTIDE SEQUENCE</scope>
    <source>
        <strain evidence="1">4509</strain>
    </source>
</reference>
<dbReference type="NCBIfam" id="TIGR02867">
    <property type="entry name" value="spore_II_P"/>
    <property type="match status" value="1"/>
</dbReference>
<evidence type="ECO:0000313" key="1">
    <source>
        <dbReference type="EMBL" id="HIU41298.1"/>
    </source>
</evidence>
<comment type="caution">
    <text evidence="1">The sequence shown here is derived from an EMBL/GenBank/DDBJ whole genome shotgun (WGS) entry which is preliminary data.</text>
</comment>
<dbReference type="Proteomes" id="UP000824082">
    <property type="component" value="Unassembled WGS sequence"/>
</dbReference>
<dbReference type="AlphaFoldDB" id="A0A9D1IQ85"/>
<evidence type="ECO:0000313" key="2">
    <source>
        <dbReference type="Proteomes" id="UP000824082"/>
    </source>
</evidence>
<name>A0A9D1IQ85_9FIRM</name>
<dbReference type="InterPro" id="IPR010897">
    <property type="entry name" value="Spore_II_P"/>
</dbReference>
<accession>A0A9D1IQ85</accession>
<proteinExistence type="predicted"/>
<gene>
    <name evidence="1" type="ORF">IAD19_01955</name>
</gene>
<sequence length="382" mass="41598">MGKRLKGWLIRLLAAGLAGALLWYLLPLLLAPVSGALAQAAAVCTGLSFLSPATQQMVEQINDTENQEQALPVEETVSQPEAASAPSETVQPVQDTAQVLAAIADPADTTAQPAENTAAVVQQTYREGSSSQYLALDSGWVRNLSGLGAEEILSLSRQELPFQIELNSDQPQVLIYHTHATEAYLPTLRSWYGLSESFRSDQNEENMAAVGEVLAQTLEEAGIKVIHDTTQHDNPSYTGAYDRSRETIRHYLEQYPSIKVTLDVHRDAITRDDNTVIAPTATVEGQQVAQVMIISCADGDRIPNFRQNFTFAAGLQQQAARLYPDLMRPILFDQNRFYNQDLTTGSLLLEFGSHGNTLAQAKRSAVLVGKSLIALWGGEGSS</sequence>
<dbReference type="Pfam" id="PF07454">
    <property type="entry name" value="SpoIIP"/>
    <property type="match status" value="1"/>
</dbReference>
<dbReference type="EMBL" id="DVMX01000032">
    <property type="protein sequence ID" value="HIU41298.1"/>
    <property type="molecule type" value="Genomic_DNA"/>
</dbReference>
<protein>
    <submittedName>
        <fullName evidence="1">Stage II sporulation protein P</fullName>
    </submittedName>
</protein>
<reference evidence="1" key="1">
    <citation type="submission" date="2020-10" db="EMBL/GenBank/DDBJ databases">
        <authorList>
            <person name="Gilroy R."/>
        </authorList>
    </citation>
    <scope>NUCLEOTIDE SEQUENCE</scope>
    <source>
        <strain evidence="1">4509</strain>
    </source>
</reference>